<evidence type="ECO:0000313" key="9">
    <source>
        <dbReference type="EMBL" id="KJK76189.1"/>
    </source>
</evidence>
<dbReference type="GO" id="GO:1990234">
    <property type="term" value="C:transferase complex"/>
    <property type="evidence" value="ECO:0007669"/>
    <property type="project" value="UniProtKB-ARBA"/>
</dbReference>
<dbReference type="InterPro" id="IPR036322">
    <property type="entry name" value="WD40_repeat_dom_sf"/>
</dbReference>
<keyword evidence="1 7" id="KW-0853">WD repeat</keyword>
<keyword evidence="3" id="KW-0175">Coiled coil</keyword>
<dbReference type="Proteomes" id="UP000054544">
    <property type="component" value="Unassembled WGS sequence"/>
</dbReference>
<dbReference type="InterPro" id="IPR019775">
    <property type="entry name" value="WD40_repeat_CS"/>
</dbReference>
<evidence type="ECO:0000256" key="5">
    <source>
        <dbReference type="ARBA" id="ARBA00039789"/>
    </source>
</evidence>
<comment type="similarity">
    <text evidence="4">Belongs to the WD repeat MDV1/CAF4 family.</text>
</comment>
<dbReference type="SMART" id="SM00320">
    <property type="entry name" value="WD40"/>
    <property type="match status" value="6"/>
</dbReference>
<dbReference type="EMBL" id="KE384747">
    <property type="protein sequence ID" value="KJK76189.1"/>
    <property type="molecule type" value="Genomic_DNA"/>
</dbReference>
<protein>
    <recommendedName>
        <fullName evidence="5">Mitochondrial division protein 1</fullName>
    </recommendedName>
</protein>
<evidence type="ECO:0000256" key="6">
    <source>
        <dbReference type="ARBA" id="ARBA00043913"/>
    </source>
</evidence>
<sequence>MFKVRPVPLWQRDIRVTVDDFLALITKALKLSKKIKWLISSDELETFMNIGYRHVDLSQGSLGMEVAMHDCIAAKESQDNYLRVKGTSVLDDSLYNHMFDIFKSLPRRDKEFCTEILLTMALVHDTARIDELDTLVHLDKKVDLMKNKSWIPEHYLDGIRSSRRLASSTLGQTLVKNNHTVKFQLTDGDISTENDPSYYSTLHWITSLSEMKDITNDDGVRKIVFWFLQNHSSDWVEDLVLREQLSAVAAKLEGLDLSLQRRASQDPSSDEPLAAAIRDAHLFLRLRQSINSPKGVRVCNTLLFCPMESIIRNLWIKDALPSLESPPLMDRQWGHNFATFRGHDDYVRSVAFYPDWKLVASSSDDSRVRVWDAETGTTQNRFTIGKGWIYSVAISSRGIVAAGSNDFSITLWYLATGHEFRAVRIWDLDSEVSASRTFKSYDIEHTATSTVKSVAFCKNRKLLATGSTDFEAKLWDVILIWDVEKEANGGKKDTKNWSNDRRDSDRIERSQSHLGTETTKLREPLHRLKGHTGAINSLVFLSDSKHIASGSNDGTARTWELDTEEPEARKPLDGRRVAVHPVALAAYKNGHLLASCSERAVDIWDFGTGEHLQVMRSPCRILCGGLAASPNGAYLATGSYEGTADLWHTPRKRIEQKPEPAGWVEPRSPIDMALSPDGRTLAVA</sequence>
<dbReference type="PRINTS" id="PR00320">
    <property type="entry name" value="GPROTEINBRPT"/>
</dbReference>
<evidence type="ECO:0000313" key="10">
    <source>
        <dbReference type="Proteomes" id="UP000054544"/>
    </source>
</evidence>
<evidence type="ECO:0000256" key="4">
    <source>
        <dbReference type="ARBA" id="ARBA00038415"/>
    </source>
</evidence>
<feature type="repeat" description="WD" evidence="7">
    <location>
        <begin position="444"/>
        <end position="477"/>
    </location>
</feature>
<dbReference type="PROSITE" id="PS50082">
    <property type="entry name" value="WD_REPEATS_2"/>
    <property type="match status" value="3"/>
</dbReference>
<keyword evidence="10" id="KW-1185">Reference proteome</keyword>
<dbReference type="PROSITE" id="PS00678">
    <property type="entry name" value="WD_REPEATS_1"/>
    <property type="match status" value="3"/>
</dbReference>
<dbReference type="Pfam" id="PF00400">
    <property type="entry name" value="WD40"/>
    <property type="match status" value="4"/>
</dbReference>
<feature type="compositionally biased region" description="Basic and acidic residues" evidence="8">
    <location>
        <begin position="489"/>
        <end position="511"/>
    </location>
</feature>
<evidence type="ECO:0000256" key="7">
    <source>
        <dbReference type="PROSITE-ProRule" id="PRU00221"/>
    </source>
</evidence>
<feature type="region of interest" description="Disordered" evidence="8">
    <location>
        <begin position="489"/>
        <end position="520"/>
    </location>
</feature>
<dbReference type="STRING" id="1291518.A0A0D9NQF8"/>
<dbReference type="AlphaFoldDB" id="A0A0D9NQF8"/>
<feature type="repeat" description="WD" evidence="7">
    <location>
        <begin position="340"/>
        <end position="381"/>
    </location>
</feature>
<feature type="repeat" description="WD" evidence="7">
    <location>
        <begin position="528"/>
        <end position="569"/>
    </location>
</feature>
<organism evidence="9 10">
    <name type="scientific">Metarhizium anisopliae BRIP 53293</name>
    <dbReference type="NCBI Taxonomy" id="1291518"/>
    <lineage>
        <taxon>Eukaryota</taxon>
        <taxon>Fungi</taxon>
        <taxon>Dikarya</taxon>
        <taxon>Ascomycota</taxon>
        <taxon>Pezizomycotina</taxon>
        <taxon>Sordariomycetes</taxon>
        <taxon>Hypocreomycetidae</taxon>
        <taxon>Hypocreales</taxon>
        <taxon>Clavicipitaceae</taxon>
        <taxon>Metarhizium</taxon>
    </lineage>
</organism>
<proteinExistence type="inferred from homology"/>
<evidence type="ECO:0000256" key="3">
    <source>
        <dbReference type="ARBA" id="ARBA00023054"/>
    </source>
</evidence>
<keyword evidence="2" id="KW-0677">Repeat</keyword>
<reference evidence="10" key="1">
    <citation type="journal article" date="2014" name="BMC Genomics">
        <title>The genome sequence of the biocontrol fungus Metarhizium anisopliae and comparative genomics of Metarhizium species.</title>
        <authorList>
            <person name="Pattemore J.A."/>
            <person name="Hane J.K."/>
            <person name="Williams A.H."/>
            <person name="Wilson B.A."/>
            <person name="Stodart B.J."/>
            <person name="Ash G.J."/>
        </authorList>
    </citation>
    <scope>NUCLEOTIDE SEQUENCE [LARGE SCALE GENOMIC DNA]</scope>
    <source>
        <strain evidence="10">BRIP 53293</strain>
    </source>
</reference>
<dbReference type="PROSITE" id="PS50294">
    <property type="entry name" value="WD_REPEATS_REGION"/>
    <property type="match status" value="2"/>
</dbReference>
<comment type="function">
    <text evidence="6">Involved in mitochondrial fission. Acts as an adapter protein required to form mitochondrial fission complexes. Formation of these complexes is required to promote constriction and fission of the mitochondrial compartment at a late step in mitochondrial division.</text>
</comment>
<name>A0A0D9NQF8_METAN</name>
<dbReference type="InterPro" id="IPR001680">
    <property type="entry name" value="WD40_rpt"/>
</dbReference>
<dbReference type="InterPro" id="IPR020472">
    <property type="entry name" value="WD40_PAC1"/>
</dbReference>
<dbReference type="OrthoDB" id="5240432at2759"/>
<accession>A0A0D9NQF8</accession>
<gene>
    <name evidence="9" type="ORF">H634G_08595</name>
</gene>
<dbReference type="InterPro" id="IPR015943">
    <property type="entry name" value="WD40/YVTN_repeat-like_dom_sf"/>
</dbReference>
<dbReference type="Gene3D" id="2.130.10.10">
    <property type="entry name" value="YVTN repeat-like/Quinoprotein amine dehydrogenase"/>
    <property type="match status" value="3"/>
</dbReference>
<evidence type="ECO:0000256" key="8">
    <source>
        <dbReference type="SAM" id="MobiDB-lite"/>
    </source>
</evidence>
<dbReference type="PANTHER" id="PTHR22847:SF637">
    <property type="entry name" value="WD REPEAT DOMAIN 5B"/>
    <property type="match status" value="1"/>
</dbReference>
<evidence type="ECO:0000256" key="1">
    <source>
        <dbReference type="ARBA" id="ARBA00022574"/>
    </source>
</evidence>
<evidence type="ECO:0000256" key="2">
    <source>
        <dbReference type="ARBA" id="ARBA00022737"/>
    </source>
</evidence>
<dbReference type="PANTHER" id="PTHR22847">
    <property type="entry name" value="WD40 REPEAT PROTEIN"/>
    <property type="match status" value="1"/>
</dbReference>
<dbReference type="CDD" id="cd00200">
    <property type="entry name" value="WD40"/>
    <property type="match status" value="1"/>
</dbReference>
<dbReference type="SUPFAM" id="SSF50978">
    <property type="entry name" value="WD40 repeat-like"/>
    <property type="match status" value="1"/>
</dbReference>